<sequence>MSVNFKITKTKSQNLHLTNLVDGFKFSKWNFSFYRTHLNFLCLTENEMSA</sequence>
<gene>
    <name evidence="1" type="ORF">CLV33_107121</name>
</gene>
<proteinExistence type="predicted"/>
<dbReference type="Proteomes" id="UP000251545">
    <property type="component" value="Unassembled WGS sequence"/>
</dbReference>
<dbReference type="EMBL" id="PVEO01000007">
    <property type="protein sequence ID" value="PQV47339.1"/>
    <property type="molecule type" value="Genomic_DNA"/>
</dbReference>
<protein>
    <submittedName>
        <fullName evidence="1">Uncharacterized protein</fullName>
    </submittedName>
</protein>
<reference evidence="1 2" key="1">
    <citation type="submission" date="2018-02" db="EMBL/GenBank/DDBJ databases">
        <title>Genomic Encyclopedia of Archaeal and Bacterial Type Strains, Phase II (KMG-II): from individual species to whole genera.</title>
        <authorList>
            <person name="Goeker M."/>
        </authorList>
    </citation>
    <scope>NUCLEOTIDE SEQUENCE [LARGE SCALE GENOMIC DNA]</scope>
    <source>
        <strain evidence="1 2">DSM 21165</strain>
    </source>
</reference>
<accession>A0A362X7H3</accession>
<name>A0A362X7H3_9FLAO</name>
<evidence type="ECO:0000313" key="2">
    <source>
        <dbReference type="Proteomes" id="UP000251545"/>
    </source>
</evidence>
<comment type="caution">
    <text evidence="1">The sequence shown here is derived from an EMBL/GenBank/DDBJ whole genome shotgun (WGS) entry which is preliminary data.</text>
</comment>
<organism evidence="1 2">
    <name type="scientific">Jejuia pallidilutea</name>
    <dbReference type="NCBI Taxonomy" id="504487"/>
    <lineage>
        <taxon>Bacteria</taxon>
        <taxon>Pseudomonadati</taxon>
        <taxon>Bacteroidota</taxon>
        <taxon>Flavobacteriia</taxon>
        <taxon>Flavobacteriales</taxon>
        <taxon>Flavobacteriaceae</taxon>
        <taxon>Jejuia</taxon>
    </lineage>
</organism>
<dbReference type="AlphaFoldDB" id="A0A362X7H3"/>
<evidence type="ECO:0000313" key="1">
    <source>
        <dbReference type="EMBL" id="PQV47339.1"/>
    </source>
</evidence>